<reference evidence="12 13" key="1">
    <citation type="submission" date="2019-05" db="EMBL/GenBank/DDBJ databases">
        <title>Emergence of the Ug99 lineage of the wheat stem rust pathogen through somatic hybridization.</title>
        <authorList>
            <person name="Li F."/>
            <person name="Upadhyaya N.M."/>
            <person name="Sperschneider J."/>
            <person name="Matny O."/>
            <person name="Nguyen-Phuc H."/>
            <person name="Mago R."/>
            <person name="Raley C."/>
            <person name="Miller M.E."/>
            <person name="Silverstein K.A.T."/>
            <person name="Henningsen E."/>
            <person name="Hirsch C.D."/>
            <person name="Visser B."/>
            <person name="Pretorius Z.A."/>
            <person name="Steffenson B.J."/>
            <person name="Schwessinger B."/>
            <person name="Dodds P.N."/>
            <person name="Figueroa M."/>
        </authorList>
    </citation>
    <scope>NUCLEOTIDE SEQUENCE [LARGE SCALE GENOMIC DNA]</scope>
    <source>
        <strain evidence="12">21-0</strain>
    </source>
</reference>
<evidence type="ECO:0000256" key="5">
    <source>
        <dbReference type="ARBA" id="ARBA00022525"/>
    </source>
</evidence>
<sequence length="624" mass="69643">MSTLKSWIGLTFCILLGLAQGCEAAMDKPISCGDLVHHAAQKEPIQIEQAPQLLPLCPSCSARAPSIIGDPDQTGVGDKPEETLHREHSSPQHSIGGRGAPDGRQMLRPSPHPASSSGGAANNRGRFIIRNPATAQLEVEGTGEVVRFASLCAPDLFDNEGFEKEDTMRTIAQFGKWPVTRTYTLKVKSTRISRGHINGWDPELEDFLYDEDMFVSIDHTIALAAQYNVRLIIPIINQDYGSEETNWVGNFTDLIRHRRGVRKDRQGLDWWRDEECLDSMKKIVSFLLNRVNTFTGVRIGDDPTILAFETGNEMNFGGLSPAPGDWTLEIARHIKSLAPKALVMDGSFARNDAIEHSHDHQALRSELVDIVGYHYYGYGDKWRVEKDVKVARAHGTAFICGEYGFFADGQQFEYFLKHCDQQGVSGTLAWSLRPHSVKGGFQTHGEGNEIWSYHAPGWEPARLSTGQHPEWDHRERDVIRAIRKAAFELTNQEPPPIRLEHSPELFLCSNGESFTWRGVAWADSYELWISPAGQAEPAQEIEWKFFQGGITDNIKQGHLKYSVDDILRLVNCNSLRIIMRGISADNLPGPFSKPLRITSQISSDKLDPATPSGASKPIIKCNIL</sequence>
<comment type="similarity">
    <text evidence="3">Belongs to the glycosyl hydrolase 5 (cellulase A) family.</text>
</comment>
<feature type="signal peptide" evidence="10">
    <location>
        <begin position="1"/>
        <end position="24"/>
    </location>
</feature>
<dbReference type="PANTHER" id="PTHR31451">
    <property type="match status" value="1"/>
</dbReference>
<feature type="compositionally biased region" description="Low complexity" evidence="9">
    <location>
        <begin position="113"/>
        <end position="124"/>
    </location>
</feature>
<dbReference type="AlphaFoldDB" id="A0A5B0QA13"/>
<keyword evidence="5" id="KW-0964">Secreted</keyword>
<keyword evidence="8" id="KW-0326">Glycosidase</keyword>
<feature type="domain" description="Glycoside hydrolase family 5" evidence="11">
    <location>
        <begin position="209"/>
        <end position="377"/>
    </location>
</feature>
<dbReference type="Pfam" id="PF26410">
    <property type="entry name" value="GH5_mannosidase"/>
    <property type="match status" value="1"/>
</dbReference>
<dbReference type="OrthoDB" id="406631at2759"/>
<feature type="compositionally biased region" description="Basic and acidic residues" evidence="9">
    <location>
        <begin position="78"/>
        <end position="90"/>
    </location>
</feature>
<keyword evidence="7" id="KW-0378">Hydrolase</keyword>
<proteinExistence type="inferred from homology"/>
<dbReference type="InterPro" id="IPR017853">
    <property type="entry name" value="GH"/>
</dbReference>
<dbReference type="InterPro" id="IPR001547">
    <property type="entry name" value="Glyco_hydro_5"/>
</dbReference>
<keyword evidence="6 10" id="KW-0732">Signal</keyword>
<dbReference type="Proteomes" id="UP000324748">
    <property type="component" value="Unassembled WGS sequence"/>
</dbReference>
<accession>A0A5B0QA13</accession>
<evidence type="ECO:0000256" key="9">
    <source>
        <dbReference type="SAM" id="MobiDB-lite"/>
    </source>
</evidence>
<evidence type="ECO:0000256" key="1">
    <source>
        <dbReference type="ARBA" id="ARBA00001678"/>
    </source>
</evidence>
<evidence type="ECO:0000256" key="6">
    <source>
        <dbReference type="ARBA" id="ARBA00022729"/>
    </source>
</evidence>
<evidence type="ECO:0000313" key="13">
    <source>
        <dbReference type="Proteomes" id="UP000324748"/>
    </source>
</evidence>
<gene>
    <name evidence="12" type="ORF">PGT21_009604</name>
</gene>
<feature type="region of interest" description="Disordered" evidence="9">
    <location>
        <begin position="67"/>
        <end position="124"/>
    </location>
</feature>
<evidence type="ECO:0000256" key="4">
    <source>
        <dbReference type="ARBA" id="ARBA00012706"/>
    </source>
</evidence>
<dbReference type="Gene3D" id="3.20.20.80">
    <property type="entry name" value="Glycosidases"/>
    <property type="match status" value="1"/>
</dbReference>
<dbReference type="GO" id="GO:0005576">
    <property type="term" value="C:extracellular region"/>
    <property type="evidence" value="ECO:0007669"/>
    <property type="project" value="UniProtKB-SubCell"/>
</dbReference>
<dbReference type="GO" id="GO:0016985">
    <property type="term" value="F:mannan endo-1,4-beta-mannosidase activity"/>
    <property type="evidence" value="ECO:0007669"/>
    <property type="project" value="UniProtKB-EC"/>
</dbReference>
<evidence type="ECO:0000256" key="8">
    <source>
        <dbReference type="ARBA" id="ARBA00023295"/>
    </source>
</evidence>
<dbReference type="PROSITE" id="PS51257">
    <property type="entry name" value="PROKAR_LIPOPROTEIN"/>
    <property type="match status" value="1"/>
</dbReference>
<evidence type="ECO:0000256" key="7">
    <source>
        <dbReference type="ARBA" id="ARBA00022801"/>
    </source>
</evidence>
<dbReference type="SUPFAM" id="SSF51445">
    <property type="entry name" value="(Trans)glycosidases"/>
    <property type="match status" value="1"/>
</dbReference>
<evidence type="ECO:0000256" key="10">
    <source>
        <dbReference type="SAM" id="SignalP"/>
    </source>
</evidence>
<dbReference type="EMBL" id="VSWC01000027">
    <property type="protein sequence ID" value="KAA1110080.1"/>
    <property type="molecule type" value="Genomic_DNA"/>
</dbReference>
<organism evidence="12 13">
    <name type="scientific">Puccinia graminis f. sp. tritici</name>
    <dbReference type="NCBI Taxonomy" id="56615"/>
    <lineage>
        <taxon>Eukaryota</taxon>
        <taxon>Fungi</taxon>
        <taxon>Dikarya</taxon>
        <taxon>Basidiomycota</taxon>
        <taxon>Pucciniomycotina</taxon>
        <taxon>Pucciniomycetes</taxon>
        <taxon>Pucciniales</taxon>
        <taxon>Pucciniaceae</taxon>
        <taxon>Puccinia</taxon>
    </lineage>
</organism>
<protein>
    <recommendedName>
        <fullName evidence="4">mannan endo-1,4-beta-mannosidase</fullName>
        <ecNumber evidence="4">3.2.1.78</ecNumber>
    </recommendedName>
</protein>
<comment type="catalytic activity">
    <reaction evidence="1">
        <text>Random hydrolysis of (1-&gt;4)-beta-D-mannosidic linkages in mannans, galactomannans and glucomannans.</text>
        <dbReference type="EC" id="3.2.1.78"/>
    </reaction>
</comment>
<evidence type="ECO:0000259" key="11">
    <source>
        <dbReference type="Pfam" id="PF26410"/>
    </source>
</evidence>
<evidence type="ECO:0000256" key="3">
    <source>
        <dbReference type="ARBA" id="ARBA00005641"/>
    </source>
</evidence>
<evidence type="ECO:0000313" key="12">
    <source>
        <dbReference type="EMBL" id="KAA1110080.1"/>
    </source>
</evidence>
<keyword evidence="13" id="KW-1185">Reference proteome</keyword>
<feature type="chain" id="PRO_5022684065" description="mannan endo-1,4-beta-mannosidase" evidence="10">
    <location>
        <begin position="25"/>
        <end position="624"/>
    </location>
</feature>
<dbReference type="FunFam" id="3.20.20.80:FF:000251">
    <property type="entry name" value="Uncharacterized protein"/>
    <property type="match status" value="1"/>
</dbReference>
<comment type="caution">
    <text evidence="12">The sequence shown here is derived from an EMBL/GenBank/DDBJ whole genome shotgun (WGS) entry which is preliminary data.</text>
</comment>
<dbReference type="InterPro" id="IPR045053">
    <property type="entry name" value="MAN-like"/>
</dbReference>
<dbReference type="EC" id="3.2.1.78" evidence="4"/>
<comment type="subcellular location">
    <subcellularLocation>
        <location evidence="2">Secreted</location>
    </subcellularLocation>
</comment>
<dbReference type="PANTHER" id="PTHR31451:SF39">
    <property type="entry name" value="MANNAN ENDO-1,4-BETA-MANNOSIDASE 1"/>
    <property type="match status" value="1"/>
</dbReference>
<name>A0A5B0QA13_PUCGR</name>
<evidence type="ECO:0000256" key="2">
    <source>
        <dbReference type="ARBA" id="ARBA00004613"/>
    </source>
</evidence>